<evidence type="ECO:0000259" key="3">
    <source>
        <dbReference type="SMART" id="SM00226"/>
    </source>
</evidence>
<dbReference type="PANTHER" id="PTHR11717">
    <property type="entry name" value="LOW MOLECULAR WEIGHT PROTEIN TYROSINE PHOSPHATASE"/>
    <property type="match status" value="1"/>
</dbReference>
<evidence type="ECO:0000313" key="4">
    <source>
        <dbReference type="EMBL" id="EFQ03913.1"/>
    </source>
</evidence>
<keyword evidence="5" id="KW-1185">Reference proteome</keyword>
<dbReference type="SMART" id="SM00226">
    <property type="entry name" value="LMWPc"/>
    <property type="match status" value="1"/>
</dbReference>
<dbReference type="SUPFAM" id="SSF52788">
    <property type="entry name" value="Phosphotyrosine protein phosphatases I"/>
    <property type="match status" value="1"/>
</dbReference>
<protein>
    <recommendedName>
        <fullName evidence="1">protein-tyrosine-phosphatase</fullName>
        <ecNumber evidence="1">3.1.3.48</ecNumber>
    </recommendedName>
</protein>
<evidence type="ECO:0000256" key="1">
    <source>
        <dbReference type="ARBA" id="ARBA00013064"/>
    </source>
</evidence>
<feature type="domain" description="Phosphotyrosine protein phosphatase I" evidence="3">
    <location>
        <begin position="1"/>
        <end position="131"/>
    </location>
</feature>
<gene>
    <name evidence="4" type="ORF">HMPREF9429_01096</name>
</gene>
<dbReference type="EC" id="3.1.3.48" evidence="1"/>
<dbReference type="GO" id="GO:0004725">
    <property type="term" value="F:protein tyrosine phosphatase activity"/>
    <property type="evidence" value="ECO:0007669"/>
    <property type="project" value="UniProtKB-EC"/>
</dbReference>
<reference evidence="4 5" key="1">
    <citation type="submission" date="2010-08" db="EMBL/GenBank/DDBJ databases">
        <authorList>
            <person name="Weinstock G."/>
            <person name="Sodergren E."/>
            <person name="Clifton S."/>
            <person name="Fulton L."/>
            <person name="Fulton B."/>
            <person name="Courtney L."/>
            <person name="Fronick C."/>
            <person name="Harrison M."/>
            <person name="Strong C."/>
            <person name="Farmer C."/>
            <person name="Delahaunty K."/>
            <person name="Markovic C."/>
            <person name="Hall O."/>
            <person name="Minx P."/>
            <person name="Tomlinson C."/>
            <person name="Mitreva M."/>
            <person name="Hou S."/>
            <person name="Chen J."/>
            <person name="Wollam A."/>
            <person name="Pepin K.H."/>
            <person name="Johnson M."/>
            <person name="Bhonagiri V."/>
            <person name="Zhang X."/>
            <person name="Suruliraj S."/>
            <person name="Warren W."/>
            <person name="Chinwalla A."/>
            <person name="Mardis E.R."/>
            <person name="Wilson R.K."/>
        </authorList>
    </citation>
    <scope>NUCLEOTIDE SEQUENCE [LARGE SCALE GENOMIC DNA]</scope>
    <source>
        <strain evidence="4 5">F0359</strain>
    </source>
</reference>
<comment type="catalytic activity">
    <reaction evidence="2">
        <text>O-phospho-L-tyrosyl-[protein] + H2O = L-tyrosyl-[protein] + phosphate</text>
        <dbReference type="Rhea" id="RHEA:10684"/>
        <dbReference type="Rhea" id="RHEA-COMP:10136"/>
        <dbReference type="Rhea" id="RHEA-COMP:20101"/>
        <dbReference type="ChEBI" id="CHEBI:15377"/>
        <dbReference type="ChEBI" id="CHEBI:43474"/>
        <dbReference type="ChEBI" id="CHEBI:46858"/>
        <dbReference type="ChEBI" id="CHEBI:61978"/>
        <dbReference type="EC" id="3.1.3.48"/>
    </reaction>
</comment>
<evidence type="ECO:0000256" key="2">
    <source>
        <dbReference type="ARBA" id="ARBA00051722"/>
    </source>
</evidence>
<proteinExistence type="predicted"/>
<accession>E2ZCZ2</accession>
<dbReference type="EMBL" id="AECS01000037">
    <property type="protein sequence ID" value="EFQ03913.1"/>
    <property type="molecule type" value="Genomic_DNA"/>
</dbReference>
<dbReference type="Gene3D" id="3.40.50.2300">
    <property type="match status" value="1"/>
</dbReference>
<dbReference type="PANTHER" id="PTHR11717:SF7">
    <property type="entry name" value="LOW MOLECULAR WEIGHT PHOSPHOTYROSINE PROTEIN PHOSPHATASE"/>
    <property type="match status" value="1"/>
</dbReference>
<dbReference type="Proteomes" id="UP000003195">
    <property type="component" value="Unassembled WGS sequence"/>
</dbReference>
<dbReference type="eggNOG" id="COG0394">
    <property type="taxonomic scope" value="Bacteria"/>
</dbReference>
<dbReference type="InterPro" id="IPR036196">
    <property type="entry name" value="Ptyr_pPase_sf"/>
</dbReference>
<name>E2ZCZ2_9FIRM</name>
<dbReference type="STRING" id="706434.HMPREF9429_01096"/>
<dbReference type="InterPro" id="IPR023485">
    <property type="entry name" value="Ptyr_pPase"/>
</dbReference>
<dbReference type="Pfam" id="PF01451">
    <property type="entry name" value="LMWPc"/>
    <property type="match status" value="1"/>
</dbReference>
<dbReference type="InterPro" id="IPR050438">
    <property type="entry name" value="LMW_PTPase"/>
</dbReference>
<comment type="caution">
    <text evidence="4">The sequence shown here is derived from an EMBL/GenBank/DDBJ whole genome shotgun (WGS) entry which is preliminary data.</text>
</comment>
<evidence type="ECO:0000313" key="5">
    <source>
        <dbReference type="Proteomes" id="UP000003195"/>
    </source>
</evidence>
<dbReference type="HOGENOM" id="CLU_071415_2_3_9"/>
<dbReference type="AlphaFoldDB" id="E2ZCZ2"/>
<organism evidence="4 5">
    <name type="scientific">Megasphaera micronuciformis F0359</name>
    <dbReference type="NCBI Taxonomy" id="706434"/>
    <lineage>
        <taxon>Bacteria</taxon>
        <taxon>Bacillati</taxon>
        <taxon>Bacillota</taxon>
        <taxon>Negativicutes</taxon>
        <taxon>Veillonellales</taxon>
        <taxon>Veillonellaceae</taxon>
        <taxon>Megasphaera</taxon>
    </lineage>
</organism>
<sequence>MAEFYMKEIVRRAGLSGEIEVASAATTNDEAGNDTYYATKDVLTEKGIPFTPRRAVKMTKDDYNTYDYIIVFDEENIRGVERITGLHDAEKVYTLLTFAGEDRDIADPWYTRDFQQTYRDVEAGCNELLHCLMEANPDLADKAVKN</sequence>